<accession>A0A6S6P6W1</accession>
<dbReference type="SUPFAM" id="SSF53474">
    <property type="entry name" value="alpha/beta-Hydrolases"/>
    <property type="match status" value="1"/>
</dbReference>
<organism evidence="4 5">
    <name type="scientific">Mycolicibacterium litorale</name>
    <dbReference type="NCBI Taxonomy" id="758802"/>
    <lineage>
        <taxon>Bacteria</taxon>
        <taxon>Bacillati</taxon>
        <taxon>Actinomycetota</taxon>
        <taxon>Actinomycetes</taxon>
        <taxon>Mycobacteriales</taxon>
        <taxon>Mycobacteriaceae</taxon>
        <taxon>Mycolicibacterium</taxon>
    </lineage>
</organism>
<dbReference type="InterPro" id="IPR029058">
    <property type="entry name" value="AB_hydrolase_fold"/>
</dbReference>
<evidence type="ECO:0000313" key="4">
    <source>
        <dbReference type="EMBL" id="BCI52410.1"/>
    </source>
</evidence>
<dbReference type="Proteomes" id="UP000515734">
    <property type="component" value="Chromosome"/>
</dbReference>
<dbReference type="Gene3D" id="3.40.50.1820">
    <property type="entry name" value="alpha/beta hydrolase"/>
    <property type="match status" value="1"/>
</dbReference>
<dbReference type="AlphaFoldDB" id="A0A6S6P6W1"/>
<dbReference type="InterPro" id="IPR022742">
    <property type="entry name" value="Hydrolase_4"/>
</dbReference>
<name>A0A6S6P6W1_9MYCO</name>
<evidence type="ECO:0000256" key="1">
    <source>
        <dbReference type="ARBA" id="ARBA00008645"/>
    </source>
</evidence>
<comment type="similarity">
    <text evidence="1">Belongs to the AB hydrolase superfamily.</text>
</comment>
<dbReference type="PANTHER" id="PTHR22946">
    <property type="entry name" value="DIENELACTONE HYDROLASE DOMAIN-CONTAINING PROTEIN-RELATED"/>
    <property type="match status" value="1"/>
</dbReference>
<evidence type="ECO:0000259" key="3">
    <source>
        <dbReference type="Pfam" id="PF12146"/>
    </source>
</evidence>
<keyword evidence="2 4" id="KW-0378">Hydrolase</keyword>
<protein>
    <submittedName>
        <fullName evidence="4">Alpha/beta hydrolase</fullName>
    </submittedName>
</protein>
<evidence type="ECO:0000313" key="5">
    <source>
        <dbReference type="Proteomes" id="UP000515734"/>
    </source>
</evidence>
<evidence type="ECO:0000256" key="2">
    <source>
        <dbReference type="ARBA" id="ARBA00022801"/>
    </source>
</evidence>
<dbReference type="RefSeq" id="WP_185295235.1">
    <property type="nucleotide sequence ID" value="NZ_AP023287.1"/>
</dbReference>
<dbReference type="GO" id="GO:0052689">
    <property type="term" value="F:carboxylic ester hydrolase activity"/>
    <property type="evidence" value="ECO:0007669"/>
    <property type="project" value="UniProtKB-ARBA"/>
</dbReference>
<sequence>MTATHDEVSFTSMETRCAGRHFRSGSDRLSGPYGRPVVVMAHGFGGTMDSGLGPFAERICAAGADVLTFDYRGFGVSDGQPRQSVSVNRQLQDFHAAVVAAQRLPGVDPGQVVLWGSSFSGSHVIRVAAARADVAAVIAMTPLTSGLAASRAALAHRDIGAALRWTLVGLKSRLAVARGRAPSLMPLAARPGQPGALALDGAYESYLSIAGPTWRNEVDAAIGLELVKVRTAQSAKQIRVPLLVQIADFDRFVPAQSVVRTAVQAGAQVHHYPCDHFDVWPGHYWHDRAAADQVAFLDRVFGLRTASSPDPLRSTPR</sequence>
<feature type="domain" description="Serine aminopeptidase S33" evidence="3">
    <location>
        <begin position="35"/>
        <end position="268"/>
    </location>
</feature>
<gene>
    <name evidence="4" type="ORF">NIIDNTM18_16880</name>
</gene>
<dbReference type="InterPro" id="IPR050261">
    <property type="entry name" value="FrsA_esterase"/>
</dbReference>
<dbReference type="EMBL" id="AP023287">
    <property type="protein sequence ID" value="BCI52410.1"/>
    <property type="molecule type" value="Genomic_DNA"/>
</dbReference>
<dbReference type="Pfam" id="PF12146">
    <property type="entry name" value="Hydrolase_4"/>
    <property type="match status" value="1"/>
</dbReference>
<reference evidence="4 5" key="1">
    <citation type="submission" date="2020-07" db="EMBL/GenBank/DDBJ databases">
        <title>Complete genome sequence of Mycolicibacterium litorale like strain isolated from cardiac implantable electronic device infection.</title>
        <authorList>
            <person name="Fukano H."/>
            <person name="Miyama H."/>
            <person name="Hoshino Y."/>
        </authorList>
    </citation>
    <scope>NUCLEOTIDE SEQUENCE [LARGE SCALE GENOMIC DNA]</scope>
    <source>
        <strain evidence="4 5">NIIDNTM18</strain>
    </source>
</reference>
<dbReference type="PANTHER" id="PTHR22946:SF9">
    <property type="entry name" value="POLYKETIDE TRANSFERASE AF380"/>
    <property type="match status" value="1"/>
</dbReference>
<proteinExistence type="inferred from homology"/>